<feature type="region of interest" description="Disordered" evidence="18">
    <location>
        <begin position="862"/>
        <end position="897"/>
    </location>
</feature>
<evidence type="ECO:0000256" key="9">
    <source>
        <dbReference type="ARBA" id="ARBA00022777"/>
    </source>
</evidence>
<comment type="pathway">
    <text evidence="14">Cofactor biosynthesis; tocopherol biosynthesis.</text>
</comment>
<dbReference type="GO" id="GO:0009507">
    <property type="term" value="C:chloroplast"/>
    <property type="evidence" value="ECO:0007669"/>
    <property type="project" value="UniProtKB-SubCell"/>
</dbReference>
<evidence type="ECO:0000313" key="20">
    <source>
        <dbReference type="EMBL" id="GFR52474.1"/>
    </source>
</evidence>
<dbReference type="GO" id="GO:0016020">
    <property type="term" value="C:membrane"/>
    <property type="evidence" value="ECO:0007669"/>
    <property type="project" value="UniProtKB-SubCell"/>
</dbReference>
<feature type="compositionally biased region" description="Low complexity" evidence="18">
    <location>
        <begin position="887"/>
        <end position="897"/>
    </location>
</feature>
<accession>A0AAD3HSR6</accession>
<feature type="compositionally biased region" description="Basic residues" evidence="18">
    <location>
        <begin position="1205"/>
        <end position="1219"/>
    </location>
</feature>
<evidence type="ECO:0000256" key="6">
    <source>
        <dbReference type="ARBA" id="ARBA00022692"/>
    </source>
</evidence>
<keyword evidence="11" id="KW-0809">Transit peptide</keyword>
<feature type="region of interest" description="Disordered" evidence="18">
    <location>
        <begin position="805"/>
        <end position="850"/>
    </location>
</feature>
<proteinExistence type="inferred from homology"/>
<dbReference type="GO" id="GO:0008270">
    <property type="term" value="F:zinc ion binding"/>
    <property type="evidence" value="ECO:0007669"/>
    <property type="project" value="UniProtKB-KW"/>
</dbReference>
<feature type="compositionally biased region" description="Low complexity" evidence="18">
    <location>
        <begin position="608"/>
        <end position="625"/>
    </location>
</feature>
<feature type="region of interest" description="Disordered" evidence="18">
    <location>
        <begin position="599"/>
        <end position="632"/>
    </location>
</feature>
<keyword evidence="5" id="KW-0808">Transferase</keyword>
<keyword evidence="8 17" id="KW-0863">Zinc-finger</keyword>
<dbReference type="GO" id="GO:0010276">
    <property type="term" value="F:phytol kinase activity"/>
    <property type="evidence" value="ECO:0007669"/>
    <property type="project" value="UniProtKB-EC"/>
</dbReference>
<evidence type="ECO:0000256" key="18">
    <source>
        <dbReference type="SAM" id="MobiDB-lite"/>
    </source>
</evidence>
<keyword evidence="12" id="KW-1133">Transmembrane helix</keyword>
<keyword evidence="10" id="KW-0862">Zinc</keyword>
<sequence>MRRHGRAPVSPPLPHFATEASTLLDRILDHIAQPHNQLSRLPYSLTKAFTNVVDRMDMFMGLEIATLFSHGFWSKVVQLHGTALRELVQLHKEENDRAERVEMLLRGCMSIFMKTNALKTGTELSIRLVRAFTRSDMFQCYAQLIAVWAGAPNTELNARLRTLAQFSLVFSSCVQVTVSEKALKAYGDPTCLCLYTEFVRALSDSHLLEHMCQVLLRFQAAAAATMTGTQAHITQQGVVETCGCIVSALHGIAGKQGVLEEKWGSRPLPAQAALYSEWLGVLPLVRRVLSGPCLQFLLGRELIASRLRLTGSGPGHGLPDTFLPETSALSASVIARGAAAAADRVLSRLGAAALVWDVTFADDTPPLPGATVAGASAETAAGANLQATPAVAAEIAAAAAVAANSQATPAASAAASGSSSSSSSAAGSRGVAACGMPYRPVNVFDLMHGSLLCVVHDAPAEHLPGGSHLTLVAPTMLLLRLFDKLGRRHALARLPDLWYLVSSLLLRPQVQLGRRPNRPLSRIADLLRKTMTWQSMEQLQHLQQQQEHPQQQQQQQVTAAAAATAAEPAGDSAAGVKVEEGAAGQPVAAVRVADADVEAGGGAGGPAEGQSEAAGEAAVAAQGQQARGGVGRAAVGPMGTTGTGTVMPAPVAAPEQEPDCPFGLRCALESGLLPAVESLTRRLASAKPVLAEREQLCCFLISNMLCRTGVWPAVLAHGSVPQVTSLVVTLRKVLLLGSTKSPSDVDTRGAAAGQPTLEGGEAAEEVLETRMGSLLLVLLEQMAAALLSQTEAANKAAVSQSDVTQGAASLGGDGSTPQCSAGQDDRARQTTATRAGDVSQPSGAQADTSQPVAAIVQIDAPQPAPTHAEASQPPAGTTRAADSPLHAAAQSAPVQPASDTPVLEWHLGHFFTPLALTNAVQQRQGAAAATDLAWLAKAGGLPTHGPLAAEQQRYLATFAIKEWLPILATSVIERGVRGYLPQALGTLAGCMHLVAVQSLGSRLRLEAAAWGRLEMACLTSDGSGDGSSSTAAAARGGNAADRSCNCSSTSSSAEPGSGSSASSGAAAAAAAGEAALKAAAAAAAKAVSVGRELSSFKDWWVFLRTGMEVAAWINSVLQHEDEREAGGPLPHGRQHGRPSLLPAAFDVLEVLVAAWAGLGGLNIVRQGQEERPNRQVAEEVVVDLTEEGPEQQQQRQQSPLESSPQHRRPHVKSRRRHKHAADGGDSAAASTSSGAAAAAAVTSPPTSATTPVPAAAAASPSTAATTASTSSTSPPSSSMVASPHNVASGKPAALPPNALSCRVTWPGRTLLLNAALESRLHQQGRQKLLAALHWWADTEQATQGSGEALMEAYLEKGLNGEAWRPEPIQSLLVTVLQKHKQWGLWLPSPSHVAEEVQAAGSKRCSFSFCMNLEGMTETELPSRKVCARCRSVSYCSGGCQLEDWNVAHQWGCKSMQQMRMRQEEGMKQK</sequence>
<dbReference type="Proteomes" id="UP001054857">
    <property type="component" value="Unassembled WGS sequence"/>
</dbReference>
<dbReference type="PROSITE" id="PS50865">
    <property type="entry name" value="ZF_MYND_2"/>
    <property type="match status" value="1"/>
</dbReference>
<keyword evidence="9" id="KW-0418">Kinase</keyword>
<name>A0AAD3HSR6_9CHLO</name>
<evidence type="ECO:0000256" key="10">
    <source>
        <dbReference type="ARBA" id="ARBA00022833"/>
    </source>
</evidence>
<evidence type="ECO:0000256" key="4">
    <source>
        <dbReference type="ARBA" id="ARBA00022640"/>
    </source>
</evidence>
<dbReference type="InterPro" id="IPR002893">
    <property type="entry name" value="Znf_MYND"/>
</dbReference>
<dbReference type="PANTHER" id="PTHR32523:SF8">
    <property type="entry name" value="DOLICHOL KINASE"/>
    <property type="match status" value="1"/>
</dbReference>
<feature type="compositionally biased region" description="Low complexity" evidence="18">
    <location>
        <begin position="1226"/>
        <end position="1283"/>
    </location>
</feature>
<feature type="compositionally biased region" description="Polar residues" evidence="18">
    <location>
        <begin position="829"/>
        <end position="850"/>
    </location>
</feature>
<feature type="compositionally biased region" description="Low complexity" evidence="18">
    <location>
        <begin position="1190"/>
        <end position="1203"/>
    </location>
</feature>
<feature type="region of interest" description="Disordered" evidence="18">
    <location>
        <begin position="538"/>
        <end position="576"/>
    </location>
</feature>
<evidence type="ECO:0000313" key="21">
    <source>
        <dbReference type="Proteomes" id="UP001054857"/>
    </source>
</evidence>
<organism evidence="20 21">
    <name type="scientific">Astrephomene gubernaculifera</name>
    <dbReference type="NCBI Taxonomy" id="47775"/>
    <lineage>
        <taxon>Eukaryota</taxon>
        <taxon>Viridiplantae</taxon>
        <taxon>Chlorophyta</taxon>
        <taxon>core chlorophytes</taxon>
        <taxon>Chlorophyceae</taxon>
        <taxon>CS clade</taxon>
        <taxon>Chlamydomonadales</taxon>
        <taxon>Astrephomenaceae</taxon>
        <taxon>Astrephomene</taxon>
    </lineage>
</organism>
<feature type="region of interest" description="Disordered" evidence="18">
    <location>
        <begin position="1020"/>
        <end position="1063"/>
    </location>
</feature>
<protein>
    <recommendedName>
        <fullName evidence="15">phytol kinase</fullName>
        <ecNumber evidence="15">2.7.1.182</ecNumber>
    </recommendedName>
</protein>
<evidence type="ECO:0000256" key="16">
    <source>
        <dbReference type="ARBA" id="ARBA00048889"/>
    </source>
</evidence>
<evidence type="ECO:0000256" key="13">
    <source>
        <dbReference type="ARBA" id="ARBA00023136"/>
    </source>
</evidence>
<dbReference type="SUPFAM" id="SSF144232">
    <property type="entry name" value="HIT/MYND zinc finger-like"/>
    <property type="match status" value="1"/>
</dbReference>
<dbReference type="InterPro" id="IPR039606">
    <property type="entry name" value="Phytol/farnesol_kinase"/>
</dbReference>
<feature type="domain" description="MYND-type" evidence="19">
    <location>
        <begin position="1406"/>
        <end position="1452"/>
    </location>
</feature>
<keyword evidence="3" id="KW-0150">Chloroplast</keyword>
<evidence type="ECO:0000256" key="14">
    <source>
        <dbReference type="ARBA" id="ARBA00024015"/>
    </source>
</evidence>
<dbReference type="Pfam" id="PF01753">
    <property type="entry name" value="zf-MYND"/>
    <property type="match status" value="1"/>
</dbReference>
<comment type="subcellular location">
    <subcellularLocation>
        <location evidence="1">Plastid</location>
        <location evidence="1">Chloroplast membrane</location>
        <topology evidence="1">Multi-pass membrane protein</topology>
    </subcellularLocation>
</comment>
<keyword evidence="7" id="KW-0479">Metal-binding</keyword>
<dbReference type="EMBL" id="BMAR01000065">
    <property type="protein sequence ID" value="GFR52474.1"/>
    <property type="molecule type" value="Genomic_DNA"/>
</dbReference>
<evidence type="ECO:0000256" key="5">
    <source>
        <dbReference type="ARBA" id="ARBA00022679"/>
    </source>
</evidence>
<keyword evidence="4" id="KW-0934">Plastid</keyword>
<feature type="region of interest" description="Disordered" evidence="18">
    <location>
        <begin position="740"/>
        <end position="759"/>
    </location>
</feature>
<keyword evidence="21" id="KW-1185">Reference proteome</keyword>
<evidence type="ECO:0000256" key="17">
    <source>
        <dbReference type="PROSITE-ProRule" id="PRU00134"/>
    </source>
</evidence>
<evidence type="ECO:0000256" key="15">
    <source>
        <dbReference type="ARBA" id="ARBA00039024"/>
    </source>
</evidence>
<comment type="similarity">
    <text evidence="2">Belongs to the polyprenol kinase family.</text>
</comment>
<gene>
    <name evidence="20" type="ORF">Agub_g15043</name>
</gene>
<comment type="catalytic activity">
    <reaction evidence="16">
        <text>phytol + CTP = phytyl phosphate + CDP + H(+)</text>
        <dbReference type="Rhea" id="RHEA:38055"/>
        <dbReference type="ChEBI" id="CHEBI:15378"/>
        <dbReference type="ChEBI" id="CHEBI:17327"/>
        <dbReference type="ChEBI" id="CHEBI:37563"/>
        <dbReference type="ChEBI" id="CHEBI:58069"/>
        <dbReference type="ChEBI" id="CHEBI:75483"/>
        <dbReference type="EC" id="2.7.1.182"/>
    </reaction>
</comment>
<evidence type="ECO:0000256" key="11">
    <source>
        <dbReference type="ARBA" id="ARBA00022946"/>
    </source>
</evidence>
<comment type="caution">
    <text evidence="20">The sequence shown here is derived from an EMBL/GenBank/DDBJ whole genome shotgun (WGS) entry which is preliminary data.</text>
</comment>
<evidence type="ECO:0000256" key="7">
    <source>
        <dbReference type="ARBA" id="ARBA00022723"/>
    </source>
</evidence>
<evidence type="ECO:0000256" key="8">
    <source>
        <dbReference type="ARBA" id="ARBA00022771"/>
    </source>
</evidence>
<keyword evidence="13" id="KW-0472">Membrane</keyword>
<feature type="region of interest" description="Disordered" evidence="18">
    <location>
        <begin position="1186"/>
        <end position="1296"/>
    </location>
</feature>
<evidence type="ECO:0000256" key="12">
    <source>
        <dbReference type="ARBA" id="ARBA00022989"/>
    </source>
</evidence>
<evidence type="ECO:0000259" key="19">
    <source>
        <dbReference type="PROSITE" id="PS50865"/>
    </source>
</evidence>
<evidence type="ECO:0000256" key="2">
    <source>
        <dbReference type="ARBA" id="ARBA00010794"/>
    </source>
</evidence>
<dbReference type="PANTHER" id="PTHR32523">
    <property type="entry name" value="PHYTOL KINASE 1, CHLOROPLASTIC"/>
    <property type="match status" value="1"/>
</dbReference>
<keyword evidence="6" id="KW-0812">Transmembrane</keyword>
<evidence type="ECO:0000256" key="3">
    <source>
        <dbReference type="ARBA" id="ARBA00022528"/>
    </source>
</evidence>
<dbReference type="Gene3D" id="6.10.140.2220">
    <property type="match status" value="1"/>
</dbReference>
<dbReference type="EC" id="2.7.1.182" evidence="15"/>
<reference evidence="20 21" key="1">
    <citation type="journal article" date="2021" name="Sci. Rep.">
        <title>Genome sequencing of the multicellular alga Astrephomene provides insights into convergent evolution of germ-soma differentiation.</title>
        <authorList>
            <person name="Yamashita S."/>
            <person name="Yamamoto K."/>
            <person name="Matsuzaki R."/>
            <person name="Suzuki S."/>
            <person name="Yamaguchi H."/>
            <person name="Hirooka S."/>
            <person name="Minakuchi Y."/>
            <person name="Miyagishima S."/>
            <person name="Kawachi M."/>
            <person name="Toyoda A."/>
            <person name="Nozaki H."/>
        </authorList>
    </citation>
    <scope>NUCLEOTIDE SEQUENCE [LARGE SCALE GENOMIC DNA]</scope>
    <source>
        <strain evidence="20 21">NIES-4017</strain>
    </source>
</reference>
<evidence type="ECO:0000256" key="1">
    <source>
        <dbReference type="ARBA" id="ARBA00004508"/>
    </source>
</evidence>